<sequence>MRGRVIEHPAAGRNRQRMAAECGSKPQQRCVQRAVGFERDRAAVDAGEIGVRAAEQVERMEAADGRALPSCRIEQLDRRRAAAVDERLGRRARRVEPQRRGGRREMVVGHGQEDQVGGVDHLLRRVDRPAAVDARGECRGRFCRAARDRDDRKAGRREAPGDAAREAAGADEAEAGSVGEGHDGPRSENGAAASIAGMTGWAQMGGAGRDDLEGDGRYGQSVNSRRGFAPR</sequence>
<accession>B1TD18</accession>
<evidence type="ECO:0000313" key="3">
    <source>
        <dbReference type="Proteomes" id="UP000004814"/>
    </source>
</evidence>
<evidence type="ECO:0000313" key="2">
    <source>
        <dbReference type="EMBL" id="EDT38546.1"/>
    </source>
</evidence>
<feature type="compositionally biased region" description="Basic and acidic residues" evidence="1">
    <location>
        <begin position="137"/>
        <end position="165"/>
    </location>
</feature>
<comment type="caution">
    <text evidence="2">The sequence shown here is derived from an EMBL/GenBank/DDBJ whole genome shotgun (WGS) entry which is preliminary data.</text>
</comment>
<reference evidence="2 3" key="1">
    <citation type="submission" date="2008-03" db="EMBL/GenBank/DDBJ databases">
        <title>Sequencing of the draft genome and assembly of Burkholderia ambifaria MEX-5.</title>
        <authorList>
            <consortium name="US DOE Joint Genome Institute (JGI-PGF)"/>
            <person name="Copeland A."/>
            <person name="Lucas S."/>
            <person name="Lapidus A."/>
            <person name="Glavina del Rio T."/>
            <person name="Dalin E."/>
            <person name="Tice H."/>
            <person name="Bruce D."/>
            <person name="Goodwin L."/>
            <person name="Pitluck S."/>
            <person name="Larimer F."/>
            <person name="Land M.L."/>
            <person name="Hauser L."/>
            <person name="Tiedje J."/>
            <person name="Richardson P."/>
        </authorList>
    </citation>
    <scope>NUCLEOTIDE SEQUENCE [LARGE SCALE GENOMIC DNA]</scope>
    <source>
        <strain evidence="2 3">MEX-5</strain>
    </source>
</reference>
<dbReference type="AlphaFoldDB" id="B1TD18"/>
<proteinExistence type="predicted"/>
<gene>
    <name evidence="2" type="ORF">BamMEX5DRAFT_5684</name>
</gene>
<organism evidence="2 3">
    <name type="scientific">Burkholderia ambifaria MEX-5</name>
    <dbReference type="NCBI Taxonomy" id="396597"/>
    <lineage>
        <taxon>Bacteria</taxon>
        <taxon>Pseudomonadati</taxon>
        <taxon>Pseudomonadota</taxon>
        <taxon>Betaproteobacteria</taxon>
        <taxon>Burkholderiales</taxon>
        <taxon>Burkholderiaceae</taxon>
        <taxon>Burkholderia</taxon>
        <taxon>Burkholderia cepacia complex</taxon>
    </lineage>
</organism>
<dbReference type="EMBL" id="ABLK01000273">
    <property type="protein sequence ID" value="EDT38546.1"/>
    <property type="molecule type" value="Genomic_DNA"/>
</dbReference>
<dbReference type="Proteomes" id="UP000004814">
    <property type="component" value="Unassembled WGS sequence"/>
</dbReference>
<protein>
    <submittedName>
        <fullName evidence="2">SctT</fullName>
    </submittedName>
</protein>
<feature type="region of interest" description="Disordered" evidence="1">
    <location>
        <begin position="137"/>
        <end position="231"/>
    </location>
</feature>
<feature type="region of interest" description="Disordered" evidence="1">
    <location>
        <begin position="1"/>
        <end position="21"/>
    </location>
</feature>
<evidence type="ECO:0000256" key="1">
    <source>
        <dbReference type="SAM" id="MobiDB-lite"/>
    </source>
</evidence>
<name>B1TD18_9BURK</name>